<dbReference type="AlphaFoldDB" id="A0A8H9GC01"/>
<reference evidence="10" key="2">
    <citation type="submission" date="2020-09" db="EMBL/GenBank/DDBJ databases">
        <authorList>
            <person name="Sun Q."/>
            <person name="Ohkuma M."/>
        </authorList>
    </citation>
    <scope>NUCLEOTIDE SEQUENCE</scope>
    <source>
        <strain evidence="10">JCM 1480</strain>
    </source>
</reference>
<proteinExistence type="predicted"/>
<dbReference type="PANTHER" id="PTHR33908:SF3">
    <property type="entry name" value="UNDECAPRENYL PHOSPHATE-ALPHA-4-AMINO-4-DEOXY-L-ARABINOSE ARABINOSYL TRANSFERASE"/>
    <property type="match status" value="1"/>
</dbReference>
<comment type="caution">
    <text evidence="10">The sequence shown here is derived from an EMBL/GenBank/DDBJ whole genome shotgun (WGS) entry which is preliminary data.</text>
</comment>
<evidence type="ECO:0000256" key="4">
    <source>
        <dbReference type="ARBA" id="ARBA00022679"/>
    </source>
</evidence>
<dbReference type="EMBL" id="BMOI01000014">
    <property type="protein sequence ID" value="GGL09235.1"/>
    <property type="molecule type" value="Genomic_DNA"/>
</dbReference>
<dbReference type="GO" id="GO:0009103">
    <property type="term" value="P:lipopolysaccharide biosynthetic process"/>
    <property type="evidence" value="ECO:0007669"/>
    <property type="project" value="UniProtKB-ARBA"/>
</dbReference>
<sequence>MSAPPPAVDDRPAVDTAADRPTVDPRRTALAAALVGVFAFAMSVTGSWIPSAWADEAATMSAARRSLPELWHMVHHVDAVHGLYYAMMHVWFEVVPYSVFTLRLPSAIAVGLAAAVTVLLGARLVGPWTGIVAGVVYAVLPRVTWAGSEGRSYAATTLFAVVLSLVLVVAVRHTAERRRRAWVWWLLYGVAVLCCGLLFVDMLLLVVAHGVTLLVGILLGGGPGGRRSHVRTALWWLVPTVVAGALLLPFVRLASGEADQQLYYMGRMGWGFGIVKLVFLQQFFAGTKAMAAVAWLLVAVGAVGAVVVPRLRDRIPAVALTLPAVFLPPAVVYVASVLVRPLFNPRYFTFETPLVAIAIALGLTVLPWRRTAVLGLALLVLLAVPQWGAQRIPTAKDASTWGPASALLERERAAEPAGTRDGVVYGPLPSHVNRTTEFVAASYPRAFRGMRDLTLERSAVDIGQLWAQRRPASGPLSGLTRVDRVWFVGEPTADEPRLLQRRLTAAGWRMVGQWREGAFRLIDFARR</sequence>
<keyword evidence="4 10" id="KW-0808">Transferase</keyword>
<keyword evidence="5 9" id="KW-0812">Transmembrane</keyword>
<gene>
    <name evidence="10" type="ORF">GCM10009769_29080</name>
    <name evidence="11" type="ORF">JOE58_001324</name>
</gene>
<feature type="transmembrane region" description="Helical" evidence="9">
    <location>
        <begin position="347"/>
        <end position="366"/>
    </location>
</feature>
<keyword evidence="13" id="KW-1185">Reference proteome</keyword>
<evidence type="ECO:0000256" key="7">
    <source>
        <dbReference type="ARBA" id="ARBA00023136"/>
    </source>
</evidence>
<feature type="transmembrane region" description="Helical" evidence="9">
    <location>
        <begin position="234"/>
        <end position="255"/>
    </location>
</feature>
<evidence type="ECO:0000313" key="10">
    <source>
        <dbReference type="EMBL" id="GGL09235.1"/>
    </source>
</evidence>
<evidence type="ECO:0000256" key="6">
    <source>
        <dbReference type="ARBA" id="ARBA00022989"/>
    </source>
</evidence>
<feature type="transmembrane region" description="Helical" evidence="9">
    <location>
        <begin position="182"/>
        <end position="200"/>
    </location>
</feature>
<accession>A0A8H9GC01</accession>
<feature type="transmembrane region" description="Helical" evidence="9">
    <location>
        <begin position="291"/>
        <end position="309"/>
    </location>
</feature>
<dbReference type="EMBL" id="JAFBCG010000001">
    <property type="protein sequence ID" value="MBM7802073.1"/>
    <property type="molecule type" value="Genomic_DNA"/>
</dbReference>
<feature type="transmembrane region" description="Helical" evidence="9">
    <location>
        <begin position="315"/>
        <end position="335"/>
    </location>
</feature>
<evidence type="ECO:0000256" key="3">
    <source>
        <dbReference type="ARBA" id="ARBA00022676"/>
    </source>
</evidence>
<evidence type="ECO:0000256" key="1">
    <source>
        <dbReference type="ARBA" id="ARBA00004651"/>
    </source>
</evidence>
<keyword evidence="2" id="KW-1003">Cell membrane</keyword>
<evidence type="ECO:0000313" key="13">
    <source>
        <dbReference type="Proteomes" id="UP000746584"/>
    </source>
</evidence>
<dbReference type="Proteomes" id="UP000648535">
    <property type="component" value="Unassembled WGS sequence"/>
</dbReference>
<dbReference type="Proteomes" id="UP000746584">
    <property type="component" value="Unassembled WGS sequence"/>
</dbReference>
<evidence type="ECO:0000256" key="5">
    <source>
        <dbReference type="ARBA" id="ARBA00022692"/>
    </source>
</evidence>
<dbReference type="EC" id="2.4.1.-" evidence="11"/>
<dbReference type="PANTHER" id="PTHR33908">
    <property type="entry name" value="MANNOSYLTRANSFERASE YKCB-RELATED"/>
    <property type="match status" value="1"/>
</dbReference>
<feature type="transmembrane region" description="Helical" evidence="9">
    <location>
        <begin position="29"/>
        <end position="49"/>
    </location>
</feature>
<evidence type="ECO:0000313" key="12">
    <source>
        <dbReference type="Proteomes" id="UP000648535"/>
    </source>
</evidence>
<protein>
    <submittedName>
        <fullName evidence="10">Mannosyltransferase</fullName>
        <ecNumber evidence="11">2.4.1.-</ecNumber>
    </submittedName>
</protein>
<organism evidence="10 12">
    <name type="scientific">Curtobacterium luteum</name>
    <dbReference type="NCBI Taxonomy" id="33881"/>
    <lineage>
        <taxon>Bacteria</taxon>
        <taxon>Bacillati</taxon>
        <taxon>Actinomycetota</taxon>
        <taxon>Actinomycetes</taxon>
        <taxon>Micrococcales</taxon>
        <taxon>Microbacteriaceae</taxon>
        <taxon>Curtobacterium</taxon>
    </lineage>
</organism>
<comment type="subcellular location">
    <subcellularLocation>
        <location evidence="1">Cell membrane</location>
        <topology evidence="1">Multi-pass membrane protein</topology>
    </subcellularLocation>
</comment>
<evidence type="ECO:0000256" key="2">
    <source>
        <dbReference type="ARBA" id="ARBA00022475"/>
    </source>
</evidence>
<reference evidence="11 13" key="3">
    <citation type="submission" date="2021-01" db="EMBL/GenBank/DDBJ databases">
        <title>Sequencing the genomes of 1000 actinobacteria strains.</title>
        <authorList>
            <person name="Klenk H.-P."/>
        </authorList>
    </citation>
    <scope>NUCLEOTIDE SEQUENCE [LARGE SCALE GENOMIC DNA]</scope>
    <source>
        <strain evidence="11 13">DSM 20542</strain>
    </source>
</reference>
<feature type="transmembrane region" description="Helical" evidence="9">
    <location>
        <begin position="152"/>
        <end position="170"/>
    </location>
</feature>
<dbReference type="GO" id="GO:0005886">
    <property type="term" value="C:plasma membrane"/>
    <property type="evidence" value="ECO:0007669"/>
    <property type="project" value="UniProtKB-SubCell"/>
</dbReference>
<feature type="transmembrane region" description="Helical" evidence="9">
    <location>
        <begin position="372"/>
        <end position="389"/>
    </location>
</feature>
<keyword evidence="3 10" id="KW-0328">Glycosyltransferase</keyword>
<feature type="transmembrane region" description="Helical" evidence="9">
    <location>
        <begin position="261"/>
        <end position="279"/>
    </location>
</feature>
<keyword evidence="6 9" id="KW-1133">Transmembrane helix</keyword>
<keyword evidence="7 9" id="KW-0472">Membrane</keyword>
<feature type="region of interest" description="Disordered" evidence="8">
    <location>
        <begin position="1"/>
        <end position="20"/>
    </location>
</feature>
<reference evidence="10" key="1">
    <citation type="journal article" date="2014" name="Int. J. Syst. Evol. Microbiol.">
        <title>Complete genome sequence of Corynebacterium casei LMG S-19264T (=DSM 44701T), isolated from a smear-ripened cheese.</title>
        <authorList>
            <consortium name="US DOE Joint Genome Institute (JGI-PGF)"/>
            <person name="Walter F."/>
            <person name="Albersmeier A."/>
            <person name="Kalinowski J."/>
            <person name="Ruckert C."/>
        </authorList>
    </citation>
    <scope>NUCLEOTIDE SEQUENCE</scope>
    <source>
        <strain evidence="10">JCM 1480</strain>
    </source>
</reference>
<dbReference type="RefSeq" id="WP_175328725.1">
    <property type="nucleotide sequence ID" value="NZ_BMOI01000014.1"/>
</dbReference>
<evidence type="ECO:0000313" key="11">
    <source>
        <dbReference type="EMBL" id="MBM7802073.1"/>
    </source>
</evidence>
<name>A0A8H9GC01_9MICO</name>
<feature type="compositionally biased region" description="Basic and acidic residues" evidence="8">
    <location>
        <begin position="8"/>
        <end position="20"/>
    </location>
</feature>
<dbReference type="GO" id="GO:0010041">
    <property type="term" value="P:response to iron(III) ion"/>
    <property type="evidence" value="ECO:0007669"/>
    <property type="project" value="TreeGrafter"/>
</dbReference>
<evidence type="ECO:0000256" key="8">
    <source>
        <dbReference type="SAM" id="MobiDB-lite"/>
    </source>
</evidence>
<dbReference type="GO" id="GO:0016763">
    <property type="term" value="F:pentosyltransferase activity"/>
    <property type="evidence" value="ECO:0007669"/>
    <property type="project" value="TreeGrafter"/>
</dbReference>
<dbReference type="InterPro" id="IPR050297">
    <property type="entry name" value="LipidA_mod_glycosyltrf_83"/>
</dbReference>
<feature type="transmembrane region" description="Helical" evidence="9">
    <location>
        <begin position="107"/>
        <end position="140"/>
    </location>
</feature>
<evidence type="ECO:0000256" key="9">
    <source>
        <dbReference type="SAM" id="Phobius"/>
    </source>
</evidence>